<keyword evidence="1" id="KW-1133">Transmembrane helix</keyword>
<evidence type="ECO:0000256" key="1">
    <source>
        <dbReference type="SAM" id="Phobius"/>
    </source>
</evidence>
<proteinExistence type="predicted"/>
<feature type="transmembrane region" description="Helical" evidence="1">
    <location>
        <begin position="38"/>
        <end position="59"/>
    </location>
</feature>
<dbReference type="WBParaSite" id="BTMF_0001068301-mRNA-1">
    <property type="protein sequence ID" value="BTMF_0001068301-mRNA-1"/>
    <property type="gene ID" value="BTMF_0001068301"/>
</dbReference>
<protein>
    <submittedName>
        <fullName evidence="4">G_PROTEIN_RECEP_F1_2 domain-containing protein</fullName>
    </submittedName>
</protein>
<accession>A0A0R3QSI1</accession>
<evidence type="ECO:0000313" key="2">
    <source>
        <dbReference type="EMBL" id="VDO29186.1"/>
    </source>
</evidence>
<keyword evidence="1" id="KW-0472">Membrane</keyword>
<name>A0A0R3QSI1_9BILA</name>
<dbReference type="EMBL" id="UZAG01016561">
    <property type="protein sequence ID" value="VDO29186.1"/>
    <property type="molecule type" value="Genomic_DNA"/>
</dbReference>
<sequence>MAIYGGSWSQLIWLLFTSGNKIRLIWAHRLSIFSKDSLQTISTFVICVGFLFVTTVSFIA</sequence>
<dbReference type="Proteomes" id="UP000280834">
    <property type="component" value="Unassembled WGS sequence"/>
</dbReference>
<evidence type="ECO:0000313" key="3">
    <source>
        <dbReference type="Proteomes" id="UP000280834"/>
    </source>
</evidence>
<organism evidence="4">
    <name type="scientific">Brugia timori</name>
    <dbReference type="NCBI Taxonomy" id="42155"/>
    <lineage>
        <taxon>Eukaryota</taxon>
        <taxon>Metazoa</taxon>
        <taxon>Ecdysozoa</taxon>
        <taxon>Nematoda</taxon>
        <taxon>Chromadorea</taxon>
        <taxon>Rhabditida</taxon>
        <taxon>Spirurina</taxon>
        <taxon>Spiruromorpha</taxon>
        <taxon>Filarioidea</taxon>
        <taxon>Onchocercidae</taxon>
        <taxon>Brugia</taxon>
    </lineage>
</organism>
<reference evidence="4" key="1">
    <citation type="submission" date="2017-02" db="UniProtKB">
        <authorList>
            <consortium name="WormBaseParasite"/>
        </authorList>
    </citation>
    <scope>IDENTIFICATION</scope>
</reference>
<keyword evidence="3" id="KW-1185">Reference proteome</keyword>
<gene>
    <name evidence="2" type="ORF">BTMF_LOCUS8717</name>
</gene>
<dbReference type="AlphaFoldDB" id="A0A0R3QSI1"/>
<keyword evidence="1" id="KW-0812">Transmembrane</keyword>
<reference evidence="2 3" key="2">
    <citation type="submission" date="2018-11" db="EMBL/GenBank/DDBJ databases">
        <authorList>
            <consortium name="Pathogen Informatics"/>
        </authorList>
    </citation>
    <scope>NUCLEOTIDE SEQUENCE [LARGE SCALE GENOMIC DNA]</scope>
</reference>
<evidence type="ECO:0000313" key="4">
    <source>
        <dbReference type="WBParaSite" id="BTMF_0001068301-mRNA-1"/>
    </source>
</evidence>